<evidence type="ECO:0000313" key="4">
    <source>
        <dbReference type="EMBL" id="MEJ5093152.1"/>
    </source>
</evidence>
<organism evidence="4 5">
    <name type="scientific">Sphingomonas molluscorum</name>
    <dbReference type="NCBI Taxonomy" id="418184"/>
    <lineage>
        <taxon>Bacteria</taxon>
        <taxon>Pseudomonadati</taxon>
        <taxon>Pseudomonadota</taxon>
        <taxon>Alphaproteobacteria</taxon>
        <taxon>Sphingomonadales</taxon>
        <taxon>Sphingomonadaceae</taxon>
        <taxon>Sphingomonas</taxon>
    </lineage>
</organism>
<evidence type="ECO:0000256" key="1">
    <source>
        <dbReference type="ARBA" id="ARBA00023125"/>
    </source>
</evidence>
<dbReference type="InterPro" id="IPR036271">
    <property type="entry name" value="Tet_transcr_reg_TetR-rel_C_sf"/>
</dbReference>
<dbReference type="EMBL" id="JBBGZA010000001">
    <property type="protein sequence ID" value="MEJ5093152.1"/>
    <property type="molecule type" value="Genomic_DNA"/>
</dbReference>
<dbReference type="PANTHER" id="PTHR30055:SF146">
    <property type="entry name" value="HTH-TYPE TRANSCRIPTIONAL DUAL REGULATOR CECR"/>
    <property type="match status" value="1"/>
</dbReference>
<dbReference type="InterPro" id="IPR009057">
    <property type="entry name" value="Homeodomain-like_sf"/>
</dbReference>
<name>A0ABU8Q2L1_9SPHN</name>
<dbReference type="InterPro" id="IPR039536">
    <property type="entry name" value="TetR_C_Proteobacteria"/>
</dbReference>
<dbReference type="PANTHER" id="PTHR30055">
    <property type="entry name" value="HTH-TYPE TRANSCRIPTIONAL REGULATOR RUTR"/>
    <property type="match status" value="1"/>
</dbReference>
<dbReference type="InterPro" id="IPR001647">
    <property type="entry name" value="HTH_TetR"/>
</dbReference>
<feature type="domain" description="HTH tetR-type" evidence="3">
    <location>
        <begin position="47"/>
        <end position="107"/>
    </location>
</feature>
<dbReference type="SUPFAM" id="SSF46689">
    <property type="entry name" value="Homeodomain-like"/>
    <property type="match status" value="1"/>
</dbReference>
<dbReference type="Gene3D" id="1.10.357.10">
    <property type="entry name" value="Tetracycline Repressor, domain 2"/>
    <property type="match status" value="1"/>
</dbReference>
<evidence type="ECO:0000313" key="5">
    <source>
        <dbReference type="Proteomes" id="UP001380365"/>
    </source>
</evidence>
<dbReference type="InterPro" id="IPR050109">
    <property type="entry name" value="HTH-type_TetR-like_transc_reg"/>
</dbReference>
<dbReference type="Proteomes" id="UP001380365">
    <property type="component" value="Unassembled WGS sequence"/>
</dbReference>
<dbReference type="PROSITE" id="PS50977">
    <property type="entry name" value="HTH_TETR_2"/>
    <property type="match status" value="1"/>
</dbReference>
<sequence>MKQNRTDWYGAADGPAPQPCQPKTVLYSTVMEQDAKRSCGKREARKQDRRLTIMATARRMFLENGYAATSMSAIAAELGGSKATLWNYFPSKEELFDAVLDDATAVYRQQLTDLLRPTPDMAATVLAFTRSFIAKITSLEAVQLHRLVATEAARSPEVGRIFSRVPQRTRQLLAEFFAAAMATGQLRQADPADAANVVTYLCMGLQQRMLWGGAAPSAAEIEAGAQTATEVFLRAYAPDGTGGA</sequence>
<dbReference type="RefSeq" id="WP_239555221.1">
    <property type="nucleotide sequence ID" value="NZ_JBBGZA010000001.1"/>
</dbReference>
<evidence type="ECO:0000256" key="2">
    <source>
        <dbReference type="PROSITE-ProRule" id="PRU00335"/>
    </source>
</evidence>
<reference evidence="4 5" key="1">
    <citation type="submission" date="2023-12" db="EMBL/GenBank/DDBJ databases">
        <title>Gut-associated functions are favored during microbiome assembly across C. elegans life.</title>
        <authorList>
            <person name="Zimmermann J."/>
        </authorList>
    </citation>
    <scope>NUCLEOTIDE SEQUENCE [LARGE SCALE GENOMIC DNA]</scope>
    <source>
        <strain evidence="4 5">JUb134</strain>
    </source>
</reference>
<proteinExistence type="predicted"/>
<dbReference type="Pfam" id="PF00440">
    <property type="entry name" value="TetR_N"/>
    <property type="match status" value="1"/>
</dbReference>
<keyword evidence="5" id="KW-1185">Reference proteome</keyword>
<comment type="caution">
    <text evidence="4">The sequence shown here is derived from an EMBL/GenBank/DDBJ whole genome shotgun (WGS) entry which is preliminary data.</text>
</comment>
<dbReference type="Pfam" id="PF14246">
    <property type="entry name" value="TetR_C_7"/>
    <property type="match status" value="1"/>
</dbReference>
<gene>
    <name evidence="4" type="ORF">WH159_01145</name>
</gene>
<dbReference type="PRINTS" id="PR00455">
    <property type="entry name" value="HTHTETR"/>
</dbReference>
<feature type="DNA-binding region" description="H-T-H motif" evidence="2">
    <location>
        <begin position="70"/>
        <end position="89"/>
    </location>
</feature>
<accession>A0ABU8Q2L1</accession>
<evidence type="ECO:0000259" key="3">
    <source>
        <dbReference type="PROSITE" id="PS50977"/>
    </source>
</evidence>
<protein>
    <submittedName>
        <fullName evidence="4">TetR/AcrR family transcriptional regulator</fullName>
    </submittedName>
</protein>
<keyword evidence="1 2" id="KW-0238">DNA-binding</keyword>
<dbReference type="SUPFAM" id="SSF48498">
    <property type="entry name" value="Tetracyclin repressor-like, C-terminal domain"/>
    <property type="match status" value="1"/>
</dbReference>